<dbReference type="GO" id="GO:0016746">
    <property type="term" value="F:acyltransferase activity"/>
    <property type="evidence" value="ECO:0007669"/>
    <property type="project" value="UniProtKB-KW"/>
</dbReference>
<reference evidence="3 4" key="1">
    <citation type="journal article" date="2019" name="Int. J. Syst. Evol. Microbiol.">
        <title>The Global Catalogue of Microorganisms (GCM) 10K type strain sequencing project: providing services to taxonomists for standard genome sequencing and annotation.</title>
        <authorList>
            <consortium name="The Broad Institute Genomics Platform"/>
            <consortium name="The Broad Institute Genome Sequencing Center for Infectious Disease"/>
            <person name="Wu L."/>
            <person name="Ma J."/>
        </authorList>
    </citation>
    <scope>NUCLEOTIDE SEQUENCE [LARGE SCALE GENOMIC DNA]</scope>
    <source>
        <strain evidence="3 4">CGMCC 1.12124</strain>
    </source>
</reference>
<keyword evidence="3" id="KW-0012">Acyltransferase</keyword>
<dbReference type="Gene3D" id="1.10.10.2120">
    <property type="match status" value="1"/>
</dbReference>
<dbReference type="Pfam" id="PF03417">
    <property type="entry name" value="AAT"/>
    <property type="match status" value="1"/>
</dbReference>
<dbReference type="PANTHER" id="PTHR34180">
    <property type="entry name" value="PEPTIDASE C45"/>
    <property type="match status" value="1"/>
</dbReference>
<feature type="region of interest" description="Disordered" evidence="1">
    <location>
        <begin position="106"/>
        <end position="141"/>
    </location>
</feature>
<feature type="compositionally biased region" description="Low complexity" evidence="1">
    <location>
        <begin position="113"/>
        <end position="126"/>
    </location>
</feature>
<protein>
    <submittedName>
        <fullName evidence="3">C45 family autoproteolytic acyltransferase/hydrolase</fullName>
    </submittedName>
</protein>
<evidence type="ECO:0000313" key="4">
    <source>
        <dbReference type="Proteomes" id="UP001596118"/>
    </source>
</evidence>
<dbReference type="InterPro" id="IPR047801">
    <property type="entry name" value="Peptidase_C45"/>
</dbReference>
<sequence>MAEFERLVLTGTPRERGIEHGERFAEEVATNVETYRERFAHEGVDVDAMREHAAEYVEYIERESPDYAAEMRGVAEGSGVPLADVTMLNVRWEVIYPAWKARTEEANERADDGSSASGNASGSGRASDPDPPIDGCTSFGVMPSATADGTTYVGQNWDWLAPIADTLFLMELRREDAPDALTMTEAGIVGGKIGVNEHGIGIAVNGLISGDDGGDGLRKPYHVRFREVLDAERYDDALRPILETDRVCSANVLVGHADGELIDLEAAPELVNPIYPEEGVLTHSNHFETDAVESVNERRGPSTLYRAERLRRLLAEEVDGGDAEKRGIDSGVIRDALRDHFGRPSSICSHVDESLPEIEHGQTNASLVIDLRERRILGQRGPPCSGEYHEYAL</sequence>
<dbReference type="EMBL" id="JBHSKY010000004">
    <property type="protein sequence ID" value="MFC5277979.1"/>
    <property type="molecule type" value="Genomic_DNA"/>
</dbReference>
<dbReference type="RefSeq" id="WP_256412777.1">
    <property type="nucleotide sequence ID" value="NZ_JANHDM010000012.1"/>
</dbReference>
<evidence type="ECO:0000313" key="3">
    <source>
        <dbReference type="EMBL" id="MFC5277979.1"/>
    </source>
</evidence>
<dbReference type="AlphaFoldDB" id="A0ABD5QZ66"/>
<keyword evidence="4" id="KW-1185">Reference proteome</keyword>
<keyword evidence="3" id="KW-0808">Transferase</keyword>
<feature type="domain" description="Peptidase C45 hydrolase" evidence="2">
    <location>
        <begin position="148"/>
        <end position="316"/>
    </location>
</feature>
<comment type="caution">
    <text evidence="3">The sequence shown here is derived from an EMBL/GenBank/DDBJ whole genome shotgun (WGS) entry which is preliminary data.</text>
</comment>
<evidence type="ECO:0000256" key="1">
    <source>
        <dbReference type="SAM" id="MobiDB-lite"/>
    </source>
</evidence>
<proteinExistence type="predicted"/>
<accession>A0ABD5QZ66</accession>
<name>A0ABD5QZ66_9EURY</name>
<dbReference type="InterPro" id="IPR005079">
    <property type="entry name" value="Peptidase_C45_hydrolase"/>
</dbReference>
<dbReference type="InterPro" id="IPR047794">
    <property type="entry name" value="C45_proenzyme-like"/>
</dbReference>
<dbReference type="Gene3D" id="3.60.60.10">
    <property type="entry name" value="Penicillin V Acylase, Chain A"/>
    <property type="match status" value="1"/>
</dbReference>
<evidence type="ECO:0000259" key="2">
    <source>
        <dbReference type="Pfam" id="PF03417"/>
    </source>
</evidence>
<gene>
    <name evidence="3" type="ORF">ACFPM1_04240</name>
</gene>
<organism evidence="3 4">
    <name type="scientific">Halorubrum rubrum</name>
    <dbReference type="NCBI Taxonomy" id="1126240"/>
    <lineage>
        <taxon>Archaea</taxon>
        <taxon>Methanobacteriati</taxon>
        <taxon>Methanobacteriota</taxon>
        <taxon>Stenosarchaea group</taxon>
        <taxon>Halobacteria</taxon>
        <taxon>Halobacteriales</taxon>
        <taxon>Haloferacaceae</taxon>
        <taxon>Halorubrum</taxon>
    </lineage>
</organism>
<dbReference type="PANTHER" id="PTHR34180:SF1">
    <property type="entry name" value="BETA-ALANYL-DOPAMINE_CARCININE HYDROLASE"/>
    <property type="match status" value="1"/>
</dbReference>
<dbReference type="Proteomes" id="UP001596118">
    <property type="component" value="Unassembled WGS sequence"/>
</dbReference>
<dbReference type="NCBIfam" id="NF040521">
    <property type="entry name" value="C45_proenzyme"/>
    <property type="match status" value="1"/>
</dbReference>